<dbReference type="SUPFAM" id="SSF81296">
    <property type="entry name" value="E set domains"/>
    <property type="match status" value="1"/>
</dbReference>
<name>A0A4D4N0E4_STRAX</name>
<evidence type="ECO:0000313" key="5">
    <source>
        <dbReference type="EMBL" id="GDY77940.1"/>
    </source>
</evidence>
<dbReference type="PANTHER" id="PTHR34823">
    <property type="entry name" value="GLCNAC-BINDING PROTEIN A"/>
    <property type="match status" value="1"/>
</dbReference>
<reference evidence="5 6" key="1">
    <citation type="submission" date="2019-04" db="EMBL/GenBank/DDBJ databases">
        <title>Draft genome sequences of Streptomyces avermitilis ATCC 31267.</title>
        <authorList>
            <person name="Komaki H."/>
            <person name="Tamura T."/>
            <person name="Hosoyama A."/>
        </authorList>
    </citation>
    <scope>NUCLEOTIDE SEQUENCE [LARGE SCALE GENOMIC DNA]</scope>
    <source>
        <strain evidence="5 6">ATCC 31267</strain>
    </source>
</reference>
<gene>
    <name evidence="5" type="ORF">SAV31267_074250</name>
</gene>
<keyword evidence="3" id="KW-0812">Transmembrane</keyword>
<dbReference type="STRING" id="33903.AQJ43_30910"/>
<feature type="transmembrane region" description="Helical" evidence="3">
    <location>
        <begin position="246"/>
        <end position="266"/>
    </location>
</feature>
<organism evidence="5 6">
    <name type="scientific">Streptomyces avermitilis</name>
    <dbReference type="NCBI Taxonomy" id="33903"/>
    <lineage>
        <taxon>Bacteria</taxon>
        <taxon>Bacillati</taxon>
        <taxon>Actinomycetota</taxon>
        <taxon>Actinomycetes</taxon>
        <taxon>Kitasatosporales</taxon>
        <taxon>Streptomycetaceae</taxon>
        <taxon>Streptomyces</taxon>
    </lineage>
</organism>
<dbReference type="Gene3D" id="2.70.50.50">
    <property type="entry name" value="chitin-binding protein cbp21"/>
    <property type="match status" value="1"/>
</dbReference>
<dbReference type="EMBL" id="BJHY01000001">
    <property type="protein sequence ID" value="GDY77940.1"/>
    <property type="molecule type" value="Genomic_DNA"/>
</dbReference>
<evidence type="ECO:0000313" key="6">
    <source>
        <dbReference type="Proteomes" id="UP000299211"/>
    </source>
</evidence>
<dbReference type="Proteomes" id="UP000299211">
    <property type="component" value="Unassembled WGS sequence"/>
</dbReference>
<dbReference type="InterPro" id="IPR014756">
    <property type="entry name" value="Ig_E-set"/>
</dbReference>
<feature type="domain" description="Chitin-binding type-4" evidence="4">
    <location>
        <begin position="4"/>
        <end position="168"/>
    </location>
</feature>
<proteinExistence type="predicted"/>
<evidence type="ECO:0000256" key="2">
    <source>
        <dbReference type="SAM" id="MobiDB-lite"/>
    </source>
</evidence>
<evidence type="ECO:0000256" key="1">
    <source>
        <dbReference type="ARBA" id="ARBA00022729"/>
    </source>
</evidence>
<keyword evidence="1" id="KW-0732">Signal</keyword>
<protein>
    <recommendedName>
        <fullName evidence="4">Chitin-binding type-4 domain-containing protein</fullName>
    </recommendedName>
</protein>
<accession>A0A4D4N0E4</accession>
<evidence type="ECO:0000256" key="3">
    <source>
        <dbReference type="SAM" id="Phobius"/>
    </source>
</evidence>
<comment type="caution">
    <text evidence="5">The sequence shown here is derived from an EMBL/GenBank/DDBJ whole genome shotgun (WGS) entry which is preliminary data.</text>
</comment>
<dbReference type="AlphaFoldDB" id="A0A4D4N0E4"/>
<keyword evidence="3" id="KW-1133">Transmembrane helix</keyword>
<sequence>MVACSPEGGGRARTAACTAAIAANGSPFTAWDNLRVAGVNGRDRQLIPDGKLCSGGLPAYKGLDLTRSDWPSTRLTPGASLTMKYSSTIPHTGTFKLYLTKQGYDPTKPLTWSDLPAQPFAQLKDPALAGGAYRLGAKLPADRTGRHVLFTIWQNTSTTDTYYSCSDVVFAKAKAAAGAGGGSTGAARKPAGKATPSSPAATSSPSSSPSPSRSETAASTPPPSRTAVPGTPAAATAHRSDSGPSLPLLAGGAAAVVLAAGAVVSLRRRRR</sequence>
<feature type="compositionally biased region" description="Low complexity" evidence="2">
    <location>
        <begin position="194"/>
        <end position="248"/>
    </location>
</feature>
<evidence type="ECO:0000259" key="4">
    <source>
        <dbReference type="Pfam" id="PF03067"/>
    </source>
</evidence>
<keyword evidence="3" id="KW-0472">Membrane</keyword>
<dbReference type="Pfam" id="PF03067">
    <property type="entry name" value="LPMO_10"/>
    <property type="match status" value="1"/>
</dbReference>
<dbReference type="InterPro" id="IPR004302">
    <property type="entry name" value="Cellulose/chitin-bd_N"/>
</dbReference>
<dbReference type="InterPro" id="IPR051024">
    <property type="entry name" value="GlcNAc_Chitin_IntDeg"/>
</dbReference>
<feature type="region of interest" description="Disordered" evidence="2">
    <location>
        <begin position="179"/>
        <end position="248"/>
    </location>
</feature>
<dbReference type="PANTHER" id="PTHR34823:SF1">
    <property type="entry name" value="CHITIN-BINDING TYPE-4 DOMAIN-CONTAINING PROTEIN"/>
    <property type="match status" value="1"/>
</dbReference>
<dbReference type="CDD" id="cd21177">
    <property type="entry name" value="LPMO_AA10"/>
    <property type="match status" value="1"/>
</dbReference>